<feature type="compositionally biased region" description="Low complexity" evidence="1">
    <location>
        <begin position="125"/>
        <end position="143"/>
    </location>
</feature>
<protein>
    <recommendedName>
        <fullName evidence="3">HEAT repeat domain-containing protein</fullName>
    </recommendedName>
</protein>
<evidence type="ECO:0000313" key="2">
    <source>
        <dbReference type="EMBL" id="GAI24849.1"/>
    </source>
</evidence>
<accession>X1P1Q7</accession>
<gene>
    <name evidence="2" type="ORF">S06H3_33801</name>
</gene>
<comment type="caution">
    <text evidence="2">The sequence shown here is derived from an EMBL/GenBank/DDBJ whole genome shotgun (WGS) entry which is preliminary data.</text>
</comment>
<evidence type="ECO:0000256" key="1">
    <source>
        <dbReference type="SAM" id="MobiDB-lite"/>
    </source>
</evidence>
<dbReference type="EMBL" id="BARV01020215">
    <property type="protein sequence ID" value="GAI24849.1"/>
    <property type="molecule type" value="Genomic_DNA"/>
</dbReference>
<organism evidence="2">
    <name type="scientific">marine sediment metagenome</name>
    <dbReference type="NCBI Taxonomy" id="412755"/>
    <lineage>
        <taxon>unclassified sequences</taxon>
        <taxon>metagenomes</taxon>
        <taxon>ecological metagenomes</taxon>
    </lineage>
</organism>
<dbReference type="AlphaFoldDB" id="X1P1Q7"/>
<name>X1P1Q7_9ZZZZ</name>
<proteinExistence type="predicted"/>
<evidence type="ECO:0008006" key="3">
    <source>
        <dbReference type="Google" id="ProtNLM"/>
    </source>
</evidence>
<reference evidence="2" key="1">
    <citation type="journal article" date="2014" name="Front. Microbiol.">
        <title>High frequency of phylogenetically diverse reductive dehalogenase-homologous genes in deep subseafloor sedimentary metagenomes.</title>
        <authorList>
            <person name="Kawai M."/>
            <person name="Futagami T."/>
            <person name="Toyoda A."/>
            <person name="Takaki Y."/>
            <person name="Nishi S."/>
            <person name="Hori S."/>
            <person name="Arai W."/>
            <person name="Tsubouchi T."/>
            <person name="Morono Y."/>
            <person name="Uchiyama I."/>
            <person name="Ito T."/>
            <person name="Fujiyama A."/>
            <person name="Inagaki F."/>
            <person name="Takami H."/>
        </authorList>
    </citation>
    <scope>NUCLEOTIDE SEQUENCE</scope>
    <source>
        <strain evidence="2">Expedition CK06-06</strain>
    </source>
</reference>
<feature type="region of interest" description="Disordered" evidence="1">
    <location>
        <begin position="112"/>
        <end position="143"/>
    </location>
</feature>
<feature type="non-terminal residue" evidence="2">
    <location>
        <position position="1"/>
    </location>
</feature>
<sequence length="143" mass="16073">GLLMEQYAMANREPLYKFMNADWMPAMLKSALLQTIADDDWVVKVYTMAGMLSLPLDYELTNAVSENLNDIHWPARMMAIYLLAKAQEGNFDKVLDWSAKYDSSKFVRDMAVALGGTAPEPEPQEPAAQPTQETPQQSPETNK</sequence>